<dbReference type="Pfam" id="PF24692">
    <property type="entry name" value="DUF7659"/>
    <property type="match status" value="1"/>
</dbReference>
<dbReference type="InterPro" id="IPR056076">
    <property type="entry name" value="DUF7659"/>
</dbReference>
<dbReference type="EMBL" id="BK015296">
    <property type="protein sequence ID" value="DAD99949.1"/>
    <property type="molecule type" value="Genomic_DNA"/>
</dbReference>
<organism evidence="1">
    <name type="scientific">Myoviridae sp. ctrCp2</name>
    <dbReference type="NCBI Taxonomy" id="2825179"/>
    <lineage>
        <taxon>Viruses</taxon>
        <taxon>Duplodnaviria</taxon>
        <taxon>Heunggongvirae</taxon>
        <taxon>Uroviricota</taxon>
        <taxon>Caudoviricetes</taxon>
    </lineage>
</organism>
<protein>
    <submittedName>
        <fullName evidence="1">Uncharacterized protein</fullName>
    </submittedName>
</protein>
<accession>A0A8S5NYR1</accession>
<reference evidence="1" key="1">
    <citation type="journal article" date="2021" name="Proc. Natl. Acad. Sci. U.S.A.">
        <title>A Catalog of Tens of Thousands of Viruses from Human Metagenomes Reveals Hidden Associations with Chronic Diseases.</title>
        <authorList>
            <person name="Tisza M.J."/>
            <person name="Buck C.B."/>
        </authorList>
    </citation>
    <scope>NUCLEOTIDE SEQUENCE</scope>
    <source>
        <strain evidence="1">CtrCp2</strain>
    </source>
</reference>
<name>A0A8S5NYR1_9CAUD</name>
<evidence type="ECO:0000313" key="1">
    <source>
        <dbReference type="EMBL" id="DAD99949.1"/>
    </source>
</evidence>
<sequence>MEEKDIMVINTTKGELRYYRDWDNYEGGIVMMNAQTVKRYREIKDQHPDADECGVFFAFSNQQFGEGYKHLVKLGHIKDGDKVLRGVGGAYGTKEGLDKFFKFYEDRDTPIREECDPQEVYFYEYNNHESMIAWDGDLEAIKIIISIWGADVARNIKRFNASITVEQITHKPIKIEGLYFTYNGEKKQPESLWFSDIESEITSRGRCHCMFDSKLHSVYTSDGKNYCNDDLAGVSAKYDGEEIYGFYRE</sequence>
<proteinExistence type="predicted"/>